<name>A0A290Z5R5_9PSEU</name>
<dbReference type="AlphaFoldDB" id="A0A290Z5R5"/>
<accession>A0A290Z5R5</accession>
<dbReference type="Proteomes" id="UP000218505">
    <property type="component" value="Chromosome"/>
</dbReference>
<gene>
    <name evidence="1" type="ORF">CNX65_14460</name>
</gene>
<reference evidence="1" key="1">
    <citation type="submission" date="2017-09" db="EMBL/GenBank/DDBJ databases">
        <title>Complete Genome Sequence of ansamitocin-producing Bacterium Actinosynnema pretiosum X47.</title>
        <authorList>
            <person name="Cao G."/>
            <person name="Zong G."/>
            <person name="Zhong C."/>
            <person name="Fu J."/>
        </authorList>
    </citation>
    <scope>NUCLEOTIDE SEQUENCE [LARGE SCALE GENOMIC DNA]</scope>
    <source>
        <strain evidence="1">X47</strain>
    </source>
</reference>
<sequence>MSAGGYAAVPEELRAHGSHLEGLVDRLAAVAAKAGDTAMPGDAYGSLCSFLPKAVTPMGEQVGEVITAATEGVSASAAGVRGTAADYEDNETIDPFTRLVNGSLDGGR</sequence>
<keyword evidence="2" id="KW-1185">Reference proteome</keyword>
<evidence type="ECO:0000313" key="1">
    <source>
        <dbReference type="EMBL" id="ATE54346.1"/>
    </source>
</evidence>
<proteinExistence type="predicted"/>
<dbReference type="KEGG" id="apre:CNX65_14460"/>
<protein>
    <submittedName>
        <fullName evidence="1">ESX-1 secretion-associated protein</fullName>
    </submittedName>
</protein>
<organism evidence="1 2">
    <name type="scientific">Actinosynnema pretiosum</name>
    <dbReference type="NCBI Taxonomy" id="42197"/>
    <lineage>
        <taxon>Bacteria</taxon>
        <taxon>Bacillati</taxon>
        <taxon>Actinomycetota</taxon>
        <taxon>Actinomycetes</taxon>
        <taxon>Pseudonocardiales</taxon>
        <taxon>Pseudonocardiaceae</taxon>
        <taxon>Actinosynnema</taxon>
    </lineage>
</organism>
<dbReference type="RefSeq" id="WP_096493405.1">
    <property type="nucleotide sequence ID" value="NZ_CP023445.1"/>
</dbReference>
<evidence type="ECO:0000313" key="2">
    <source>
        <dbReference type="Proteomes" id="UP000218505"/>
    </source>
</evidence>
<dbReference type="EMBL" id="CP023445">
    <property type="protein sequence ID" value="ATE54346.1"/>
    <property type="molecule type" value="Genomic_DNA"/>
</dbReference>